<evidence type="ECO:0008006" key="3">
    <source>
        <dbReference type="Google" id="ProtNLM"/>
    </source>
</evidence>
<reference evidence="1 2" key="1">
    <citation type="submission" date="2018-04" db="EMBL/GenBank/DDBJ databases">
        <title>Polynucleobacter sp. UK-Long2-W17 genome.</title>
        <authorList>
            <person name="Hahn M.W."/>
        </authorList>
    </citation>
    <scope>NUCLEOTIDE SEQUENCE [LARGE SCALE GENOMIC DNA]</scope>
    <source>
        <strain evidence="1 2">UK-Long2-W17</strain>
    </source>
</reference>
<evidence type="ECO:0000313" key="2">
    <source>
        <dbReference type="Proteomes" id="UP000501090"/>
    </source>
</evidence>
<name>A0A6M9PMW7_9BURK</name>
<proteinExistence type="predicted"/>
<dbReference type="EMBL" id="CP028940">
    <property type="protein sequence ID" value="QKM60127.1"/>
    <property type="molecule type" value="Genomic_DNA"/>
</dbReference>
<dbReference type="KEGG" id="pard:DN92_03200"/>
<dbReference type="Proteomes" id="UP000501090">
    <property type="component" value="Chromosome"/>
</dbReference>
<organism evidence="1 2">
    <name type="scientific">Polynucleobacter arcticus</name>
    <dbReference type="NCBI Taxonomy" id="1743165"/>
    <lineage>
        <taxon>Bacteria</taxon>
        <taxon>Pseudomonadati</taxon>
        <taxon>Pseudomonadota</taxon>
        <taxon>Betaproteobacteria</taxon>
        <taxon>Burkholderiales</taxon>
        <taxon>Burkholderiaceae</taxon>
        <taxon>Polynucleobacter</taxon>
    </lineage>
</organism>
<accession>A0A6M9PMW7</accession>
<dbReference type="Gene3D" id="1.20.1600.10">
    <property type="entry name" value="Outer membrane efflux proteins (OEP)"/>
    <property type="match status" value="1"/>
</dbReference>
<dbReference type="SUPFAM" id="SSF56954">
    <property type="entry name" value="Outer membrane efflux proteins (OEP)"/>
    <property type="match status" value="1"/>
</dbReference>
<dbReference type="AlphaFoldDB" id="A0A6M9PMW7"/>
<dbReference type="RefSeq" id="WP_173959897.1">
    <property type="nucleotide sequence ID" value="NZ_CBCSCC010000016.1"/>
</dbReference>
<keyword evidence="2" id="KW-1185">Reference proteome</keyword>
<protein>
    <recommendedName>
        <fullName evidence="3">Transporter</fullName>
    </recommendedName>
</protein>
<dbReference type="GO" id="GO:0015562">
    <property type="term" value="F:efflux transmembrane transporter activity"/>
    <property type="evidence" value="ECO:0007669"/>
    <property type="project" value="InterPro"/>
</dbReference>
<sequence>MADFICCRPLVRKTRYNPVFIGIIALILSGLTEAVELKYSPIALGPYLELVRQSNAYINGASLDVQTAIANKEAQSLYQFSPSVSYNRGAYQNQAPYSPYTTPESSTYGLSFTIEGWGKRDAREKLAQAQTEASAVQLEKIRTSVELQALNTYIDTLRLGLMLKSYNEALAKIKPLQATTKTADSERFLTTYKNLTEKDLSFSALNLLNYSGDALQDLPYPRGGLNFPAQEYNVEELIVRGQEQRIEVLSLQSAIDVADKNVTLALKNRNVNVYPYIAQTRTPQYQYTNGVSYTIPASPRDITLVNSGTTYTAQNSISLGITIPIPINNYFQSADLVSTANQKLQYEMQLRDLKVQIRIQVLQAFMQYSVARDMLVEAQKEHEAAIKYPNKSPILAIMDKRDKEGALLDAQANHLKALVNLWRQSANYSVPTL</sequence>
<gene>
    <name evidence="1" type="ORF">DN92_03200</name>
</gene>
<evidence type="ECO:0000313" key="1">
    <source>
        <dbReference type="EMBL" id="QKM60127.1"/>
    </source>
</evidence>